<evidence type="ECO:0000256" key="3">
    <source>
        <dbReference type="ARBA" id="ARBA00004555"/>
    </source>
</evidence>
<dbReference type="Gene3D" id="3.30.160.60">
    <property type="entry name" value="Classic Zinc Finger"/>
    <property type="match status" value="2"/>
</dbReference>
<name>A0A445II56_GLYSO</name>
<evidence type="ECO:0000256" key="2">
    <source>
        <dbReference type="ARBA" id="ARBA00004132"/>
    </source>
</evidence>
<evidence type="ECO:0000313" key="17">
    <source>
        <dbReference type="Proteomes" id="UP000289340"/>
    </source>
</evidence>
<dbReference type="InterPro" id="IPR011417">
    <property type="entry name" value="ANTH_dom"/>
</dbReference>
<evidence type="ECO:0000259" key="14">
    <source>
        <dbReference type="PROSITE" id="PS50157"/>
    </source>
</evidence>
<dbReference type="GO" id="GO:0006950">
    <property type="term" value="P:response to stress"/>
    <property type="evidence" value="ECO:0007669"/>
    <property type="project" value="TreeGrafter"/>
</dbReference>
<keyword evidence="10" id="KW-0804">Transcription</keyword>
<keyword evidence="11" id="KW-0539">Nucleus</keyword>
<dbReference type="GO" id="GO:0005794">
    <property type="term" value="C:Golgi apparatus"/>
    <property type="evidence" value="ECO:0007669"/>
    <property type="project" value="UniProtKB-SubCell"/>
</dbReference>
<keyword evidence="6 13" id="KW-0863">Zinc-finger</keyword>
<evidence type="ECO:0000256" key="9">
    <source>
        <dbReference type="ARBA" id="ARBA00023034"/>
    </source>
</evidence>
<dbReference type="GO" id="GO:0030276">
    <property type="term" value="F:clathrin binding"/>
    <property type="evidence" value="ECO:0007669"/>
    <property type="project" value="InterPro"/>
</dbReference>
<dbReference type="PANTHER" id="PTHR26374">
    <property type="entry name" value="ZINC FINGER PROTEIN ZAT5"/>
    <property type="match status" value="1"/>
</dbReference>
<keyword evidence="5" id="KW-0677">Repeat</keyword>
<feature type="domain" description="ENTH" evidence="15">
    <location>
        <begin position="157"/>
        <end position="295"/>
    </location>
</feature>
<evidence type="ECO:0000256" key="6">
    <source>
        <dbReference type="ARBA" id="ARBA00022771"/>
    </source>
</evidence>
<dbReference type="Pfam" id="PF07651">
    <property type="entry name" value="ANTH"/>
    <property type="match status" value="1"/>
</dbReference>
<dbReference type="SMART" id="SM00355">
    <property type="entry name" value="ZnF_C2H2"/>
    <property type="match status" value="4"/>
</dbReference>
<dbReference type="GO" id="GO:0048268">
    <property type="term" value="P:clathrin coat assembly"/>
    <property type="evidence" value="ECO:0007669"/>
    <property type="project" value="InterPro"/>
</dbReference>
<evidence type="ECO:0000256" key="13">
    <source>
        <dbReference type="PROSITE-ProRule" id="PRU00042"/>
    </source>
</evidence>
<dbReference type="GO" id="GO:0030136">
    <property type="term" value="C:clathrin-coated vesicle"/>
    <property type="evidence" value="ECO:0007669"/>
    <property type="project" value="UniProtKB-SubCell"/>
</dbReference>
<dbReference type="InterPro" id="IPR014712">
    <property type="entry name" value="ANTH_dom_sf"/>
</dbReference>
<dbReference type="Gene3D" id="1.20.58.150">
    <property type="entry name" value="ANTH domain"/>
    <property type="match status" value="1"/>
</dbReference>
<keyword evidence="12" id="KW-0968">Cytoplasmic vesicle</keyword>
<evidence type="ECO:0000313" key="16">
    <source>
        <dbReference type="EMBL" id="RZB85696.1"/>
    </source>
</evidence>
<gene>
    <name evidence="16" type="ORF">D0Y65_026002</name>
</gene>
<dbReference type="InterPro" id="IPR013809">
    <property type="entry name" value="ENTH"/>
</dbReference>
<dbReference type="AlphaFoldDB" id="A0A445II56"/>
<accession>A0A445II56</accession>
<dbReference type="InterPro" id="IPR013087">
    <property type="entry name" value="Znf_C2H2_type"/>
</dbReference>
<evidence type="ECO:0000259" key="15">
    <source>
        <dbReference type="PROSITE" id="PS50942"/>
    </source>
</evidence>
<dbReference type="PROSITE" id="PS50942">
    <property type="entry name" value="ENTH"/>
    <property type="match status" value="1"/>
</dbReference>
<sequence>MVAILKRQGENESEETIIGLAKSLMQLSRVQQQSNKPLLNTFSPTEFECKTCNRKFSSFQALGGHRASHKKPKFEAEELKEEAKKTKPKMHECSICGMEFSLGQALGGHMRKHRGAISENDNNNNEALSSIKQAIAKAPVLKRSNSKRVMCLEMDLNLTPLENDLKLLFGNKAPRVDLSLPSITRFRNLCFVFLFTLDSTNASLVTISKRPNKTPDWIVAIKVLLLVHRLLLDAHPAFQDEIMHSTHLGTSRILNMSNFRDNMHSNSSNQVGFVKVYSLYLDAKVDFVAYRRKLSDGVVESVGFRDKFGSAERERNEVTLVREMGAERVLKRLNRLLRMLDCVLGCRPSGAAKNNSLVLVALYQVVRDSFKLYAEFTIPTPPIWENQNLTSQYSMAMKRHRENEGTTLESWGMQNCSISITPDTTSVSSSTTSPEEVFECKTCNRKFNSFQALGGHRASHNKRVEMEGEEQQLKLKNKGKIYGLGKQSEPKIHNCFICGQGFSLGQALGGHMRRHRDATNDVFSSINQVVAKVSVLKRSCNDKVFCLDLNLSPLENDLKLLLFGKVSPKVNPSSF</sequence>
<dbReference type="InterPro" id="IPR036236">
    <property type="entry name" value="Znf_C2H2_sf"/>
</dbReference>
<dbReference type="Proteomes" id="UP000289340">
    <property type="component" value="Chromosome 10"/>
</dbReference>
<dbReference type="SUPFAM" id="SSF57667">
    <property type="entry name" value="beta-beta-alpha zinc fingers"/>
    <property type="match status" value="2"/>
</dbReference>
<feature type="domain" description="C2H2-type" evidence="14">
    <location>
        <begin position="438"/>
        <end position="465"/>
    </location>
</feature>
<keyword evidence="8" id="KW-0805">Transcription regulation</keyword>
<dbReference type="PANTHER" id="PTHR26374:SF360">
    <property type="entry name" value="ZINC FINGER PROTEIN ZAT18"/>
    <property type="match status" value="1"/>
</dbReference>
<evidence type="ECO:0000256" key="11">
    <source>
        <dbReference type="ARBA" id="ARBA00023242"/>
    </source>
</evidence>
<keyword evidence="4" id="KW-0479">Metal-binding</keyword>
<evidence type="ECO:0000256" key="8">
    <source>
        <dbReference type="ARBA" id="ARBA00023015"/>
    </source>
</evidence>
<dbReference type="GO" id="GO:0005545">
    <property type="term" value="F:1-phosphatidylinositol binding"/>
    <property type="evidence" value="ECO:0007669"/>
    <property type="project" value="InterPro"/>
</dbReference>
<dbReference type="SMART" id="SM00273">
    <property type="entry name" value="ENTH"/>
    <property type="match status" value="1"/>
</dbReference>
<dbReference type="InterPro" id="IPR008942">
    <property type="entry name" value="ENTH_VHS"/>
</dbReference>
<evidence type="ECO:0000256" key="7">
    <source>
        <dbReference type="ARBA" id="ARBA00022833"/>
    </source>
</evidence>
<feature type="domain" description="C2H2-type" evidence="14">
    <location>
        <begin position="493"/>
        <end position="520"/>
    </location>
</feature>
<comment type="caution">
    <text evidence="16">The sequence shown here is derived from an EMBL/GenBank/DDBJ whole genome shotgun (WGS) entry which is preliminary data.</text>
</comment>
<evidence type="ECO:0000256" key="4">
    <source>
        <dbReference type="ARBA" id="ARBA00022723"/>
    </source>
</evidence>
<keyword evidence="7" id="KW-0862">Zinc</keyword>
<dbReference type="GO" id="GO:0005634">
    <property type="term" value="C:nucleus"/>
    <property type="evidence" value="ECO:0007669"/>
    <property type="project" value="UniProtKB-SubCell"/>
</dbReference>
<keyword evidence="9" id="KW-0333">Golgi apparatus</keyword>
<protein>
    <submittedName>
        <fullName evidence="16">Zinc finger protein ZAT11</fullName>
    </submittedName>
</protein>
<dbReference type="PROSITE" id="PS50157">
    <property type="entry name" value="ZINC_FINGER_C2H2_2"/>
    <property type="match status" value="4"/>
</dbReference>
<proteinExistence type="predicted"/>
<dbReference type="Pfam" id="PF13912">
    <property type="entry name" value="zf-C2H2_6"/>
    <property type="match status" value="4"/>
</dbReference>
<organism evidence="16 17">
    <name type="scientific">Glycine soja</name>
    <name type="common">Wild soybean</name>
    <dbReference type="NCBI Taxonomy" id="3848"/>
    <lineage>
        <taxon>Eukaryota</taxon>
        <taxon>Viridiplantae</taxon>
        <taxon>Streptophyta</taxon>
        <taxon>Embryophyta</taxon>
        <taxon>Tracheophyta</taxon>
        <taxon>Spermatophyta</taxon>
        <taxon>Magnoliopsida</taxon>
        <taxon>eudicotyledons</taxon>
        <taxon>Gunneridae</taxon>
        <taxon>Pentapetalae</taxon>
        <taxon>rosids</taxon>
        <taxon>fabids</taxon>
        <taxon>Fabales</taxon>
        <taxon>Fabaceae</taxon>
        <taxon>Papilionoideae</taxon>
        <taxon>50 kb inversion clade</taxon>
        <taxon>NPAAA clade</taxon>
        <taxon>indigoferoid/millettioid clade</taxon>
        <taxon>Phaseoleae</taxon>
        <taxon>Glycine</taxon>
        <taxon>Glycine subgen. Soja</taxon>
    </lineage>
</organism>
<dbReference type="SUPFAM" id="SSF89009">
    <property type="entry name" value="GAT-like domain"/>
    <property type="match status" value="1"/>
</dbReference>
<evidence type="ECO:0000256" key="1">
    <source>
        <dbReference type="ARBA" id="ARBA00004123"/>
    </source>
</evidence>
<dbReference type="GO" id="GO:0010200">
    <property type="term" value="P:response to chitin"/>
    <property type="evidence" value="ECO:0007669"/>
    <property type="project" value="TreeGrafter"/>
</dbReference>
<feature type="domain" description="C2H2-type" evidence="14">
    <location>
        <begin position="47"/>
        <end position="74"/>
    </location>
</feature>
<evidence type="ECO:0000256" key="12">
    <source>
        <dbReference type="ARBA" id="ARBA00023329"/>
    </source>
</evidence>
<evidence type="ECO:0000256" key="10">
    <source>
        <dbReference type="ARBA" id="ARBA00023163"/>
    </source>
</evidence>
<feature type="domain" description="C2H2-type" evidence="14">
    <location>
        <begin position="91"/>
        <end position="118"/>
    </location>
</feature>
<dbReference type="SUPFAM" id="SSF48464">
    <property type="entry name" value="ENTH/VHS domain"/>
    <property type="match status" value="1"/>
</dbReference>
<reference evidence="16 17" key="1">
    <citation type="submission" date="2018-09" db="EMBL/GenBank/DDBJ databases">
        <title>A high-quality reference genome of wild soybean provides a powerful tool to mine soybean genomes.</title>
        <authorList>
            <person name="Xie M."/>
            <person name="Chung C.Y.L."/>
            <person name="Li M.-W."/>
            <person name="Wong F.-L."/>
            <person name="Chan T.-F."/>
            <person name="Lam H.-M."/>
        </authorList>
    </citation>
    <scope>NUCLEOTIDE SEQUENCE [LARGE SCALE GENOMIC DNA]</scope>
    <source>
        <strain evidence="17">cv. W05</strain>
        <tissue evidence="16">Hypocotyl of etiolated seedlings</tissue>
    </source>
</reference>
<dbReference type="PROSITE" id="PS00028">
    <property type="entry name" value="ZINC_FINGER_C2H2_1"/>
    <property type="match status" value="4"/>
</dbReference>
<dbReference type="GO" id="GO:0008270">
    <property type="term" value="F:zinc ion binding"/>
    <property type="evidence" value="ECO:0007669"/>
    <property type="project" value="UniProtKB-KW"/>
</dbReference>
<keyword evidence="17" id="KW-1185">Reference proteome</keyword>
<dbReference type="EMBL" id="QZWG01000010">
    <property type="protein sequence ID" value="RZB85696.1"/>
    <property type="molecule type" value="Genomic_DNA"/>
</dbReference>
<comment type="subcellular location">
    <subcellularLocation>
        <location evidence="2">Cytoplasmic vesicle</location>
        <location evidence="2">Clathrin-coated vesicle</location>
    </subcellularLocation>
    <subcellularLocation>
        <location evidence="3">Golgi apparatus</location>
    </subcellularLocation>
    <subcellularLocation>
        <location evidence="1">Nucleus</location>
    </subcellularLocation>
</comment>
<evidence type="ECO:0000256" key="5">
    <source>
        <dbReference type="ARBA" id="ARBA00022737"/>
    </source>
</evidence>
<dbReference type="Gene3D" id="1.25.40.90">
    <property type="match status" value="1"/>
</dbReference>